<comment type="caution">
    <text evidence="1">The sequence shown here is derived from an EMBL/GenBank/DDBJ whole genome shotgun (WGS) entry which is preliminary data.</text>
</comment>
<proteinExistence type="predicted"/>
<evidence type="ECO:0000313" key="2">
    <source>
        <dbReference type="Proteomes" id="UP000789508"/>
    </source>
</evidence>
<feature type="non-terminal residue" evidence="1">
    <location>
        <position position="1"/>
    </location>
</feature>
<evidence type="ECO:0000313" key="1">
    <source>
        <dbReference type="EMBL" id="CAG8768409.1"/>
    </source>
</evidence>
<accession>A0A9N9J765</accession>
<reference evidence="1" key="1">
    <citation type="submission" date="2021-06" db="EMBL/GenBank/DDBJ databases">
        <authorList>
            <person name="Kallberg Y."/>
            <person name="Tangrot J."/>
            <person name="Rosling A."/>
        </authorList>
    </citation>
    <scope>NUCLEOTIDE SEQUENCE</scope>
    <source>
        <strain evidence="1">FL130A</strain>
    </source>
</reference>
<organism evidence="1 2">
    <name type="scientific">Ambispora leptoticha</name>
    <dbReference type="NCBI Taxonomy" id="144679"/>
    <lineage>
        <taxon>Eukaryota</taxon>
        <taxon>Fungi</taxon>
        <taxon>Fungi incertae sedis</taxon>
        <taxon>Mucoromycota</taxon>
        <taxon>Glomeromycotina</taxon>
        <taxon>Glomeromycetes</taxon>
        <taxon>Archaeosporales</taxon>
        <taxon>Ambisporaceae</taxon>
        <taxon>Ambispora</taxon>
    </lineage>
</organism>
<dbReference type="Proteomes" id="UP000789508">
    <property type="component" value="Unassembled WGS sequence"/>
</dbReference>
<keyword evidence="2" id="KW-1185">Reference proteome</keyword>
<feature type="non-terminal residue" evidence="1">
    <location>
        <position position="200"/>
    </location>
</feature>
<gene>
    <name evidence="1" type="ORF">ALEPTO_LOCUS14007</name>
</gene>
<sequence>ATNYKITSRKFPSLVYTFKENIATIQGFYNQKAIETEQIQLWWVMNWPEGQKRIEVLPKKPNLPSKLWKAIAFGSFVDLQEFTQKNLISNVKQMNEDTWKYSISFGSISEWLLAFKSYMDAVLILYENREQEINTYRDHIYELCTKYKFSAVMGYDEDRRIALVINRDSTLFEKDIEAEGKNFDIAAIKRLKDEVRPNNW</sequence>
<protein>
    <submittedName>
        <fullName evidence="1">2070_t:CDS:1</fullName>
    </submittedName>
</protein>
<dbReference type="EMBL" id="CAJVPS010050788">
    <property type="protein sequence ID" value="CAG8768409.1"/>
    <property type="molecule type" value="Genomic_DNA"/>
</dbReference>
<dbReference type="AlphaFoldDB" id="A0A9N9J765"/>
<dbReference type="OrthoDB" id="2432973at2759"/>
<name>A0A9N9J765_9GLOM</name>